<comment type="similarity">
    <text evidence="1">Belongs to the short-chain dehydrogenases/reductases (SDR) family.</text>
</comment>
<keyword evidence="3" id="KW-0560">Oxidoreductase</keyword>
<accession>A0ABS2PIW3</accession>
<dbReference type="EMBL" id="JAFBEI010000002">
    <property type="protein sequence ID" value="MBM7635364.1"/>
    <property type="molecule type" value="Genomic_DNA"/>
</dbReference>
<evidence type="ECO:0000256" key="2">
    <source>
        <dbReference type="ARBA" id="ARBA00022857"/>
    </source>
</evidence>
<comment type="caution">
    <text evidence="4">The sequence shown here is derived from an EMBL/GenBank/DDBJ whole genome shotgun (WGS) entry which is preliminary data.</text>
</comment>
<dbReference type="Pfam" id="PF00106">
    <property type="entry name" value="adh_short"/>
    <property type="match status" value="1"/>
</dbReference>
<evidence type="ECO:0000256" key="3">
    <source>
        <dbReference type="ARBA" id="ARBA00023002"/>
    </source>
</evidence>
<organism evidence="4 5">
    <name type="scientific">Streptococcus saliviloxodontae</name>
    <dbReference type="NCBI Taxonomy" id="1349416"/>
    <lineage>
        <taxon>Bacteria</taxon>
        <taxon>Bacillati</taxon>
        <taxon>Bacillota</taxon>
        <taxon>Bacilli</taxon>
        <taxon>Lactobacillales</taxon>
        <taxon>Streptococcaceae</taxon>
        <taxon>Streptococcus</taxon>
    </lineage>
</organism>
<evidence type="ECO:0000313" key="4">
    <source>
        <dbReference type="EMBL" id="MBM7635364.1"/>
    </source>
</evidence>
<protein>
    <submittedName>
        <fullName evidence="4">NADP-dependent 3-hydroxy acid dehydrogenase YdfG</fullName>
    </submittedName>
</protein>
<gene>
    <name evidence="4" type="ORF">JOC31_000155</name>
</gene>
<keyword evidence="5" id="KW-1185">Reference proteome</keyword>
<proteinExistence type="inferred from homology"/>
<dbReference type="InterPro" id="IPR002347">
    <property type="entry name" value="SDR_fam"/>
</dbReference>
<dbReference type="PANTHER" id="PTHR43391:SF14">
    <property type="entry name" value="DEHYDROGENASE_REDUCTASE SDR FAMILY PROTEIN 7-LIKE"/>
    <property type="match status" value="1"/>
</dbReference>
<evidence type="ECO:0000256" key="1">
    <source>
        <dbReference type="ARBA" id="ARBA00006484"/>
    </source>
</evidence>
<dbReference type="Gene3D" id="3.40.50.720">
    <property type="entry name" value="NAD(P)-binding Rossmann-like Domain"/>
    <property type="match status" value="1"/>
</dbReference>
<name>A0ABS2PIW3_9STRE</name>
<keyword evidence="2" id="KW-0521">NADP</keyword>
<dbReference type="PANTHER" id="PTHR43391">
    <property type="entry name" value="RETINOL DEHYDROGENASE-RELATED"/>
    <property type="match status" value="1"/>
</dbReference>
<dbReference type="Proteomes" id="UP000809081">
    <property type="component" value="Unassembled WGS sequence"/>
</dbReference>
<sequence>MINNAGVMLLGNLDNQDPKEWQSMMDINVIGVMNGMQIVLEDMKARHHKTIVNLSSSCNQKLAWSC</sequence>
<reference evidence="4 5" key="1">
    <citation type="submission" date="2021-01" db="EMBL/GenBank/DDBJ databases">
        <title>Genomic Encyclopedia of Type Strains, Phase IV (KMG-IV): sequencing the most valuable type-strain genomes for metagenomic binning, comparative biology and taxonomic classification.</title>
        <authorList>
            <person name="Goeker M."/>
        </authorList>
    </citation>
    <scope>NUCLEOTIDE SEQUENCE [LARGE SCALE GENOMIC DNA]</scope>
    <source>
        <strain evidence="4 5">DSM 27513</strain>
    </source>
</reference>
<evidence type="ECO:0000313" key="5">
    <source>
        <dbReference type="Proteomes" id="UP000809081"/>
    </source>
</evidence>
<dbReference type="InterPro" id="IPR036291">
    <property type="entry name" value="NAD(P)-bd_dom_sf"/>
</dbReference>
<dbReference type="SUPFAM" id="SSF51735">
    <property type="entry name" value="NAD(P)-binding Rossmann-fold domains"/>
    <property type="match status" value="1"/>
</dbReference>